<dbReference type="CDD" id="cd14270">
    <property type="entry name" value="UBA"/>
    <property type="match status" value="1"/>
</dbReference>
<feature type="compositionally biased region" description="Acidic residues" evidence="2">
    <location>
        <begin position="918"/>
        <end position="931"/>
    </location>
</feature>
<proteinExistence type="predicted"/>
<evidence type="ECO:0000259" key="5">
    <source>
        <dbReference type="PROSITE" id="PS50222"/>
    </source>
</evidence>
<feature type="region of interest" description="Disordered" evidence="2">
    <location>
        <begin position="250"/>
        <end position="302"/>
    </location>
</feature>
<dbReference type="SUPFAM" id="SSF47473">
    <property type="entry name" value="EF-hand"/>
    <property type="match status" value="3"/>
</dbReference>
<evidence type="ECO:0000256" key="2">
    <source>
        <dbReference type="SAM" id="MobiDB-lite"/>
    </source>
</evidence>
<feature type="domain" description="EF-hand" evidence="5">
    <location>
        <begin position="345"/>
        <end position="380"/>
    </location>
</feature>
<dbReference type="SMART" id="SM00165">
    <property type="entry name" value="UBA"/>
    <property type="match status" value="1"/>
</dbReference>
<dbReference type="STRING" id="47428.A0A284R6U3"/>
<accession>A0A284R6U3</accession>
<feature type="coiled-coil region" evidence="1">
    <location>
        <begin position="616"/>
        <end position="699"/>
    </location>
</feature>
<name>A0A284R6U3_ARMOS</name>
<feature type="compositionally biased region" description="Polar residues" evidence="2">
    <location>
        <begin position="250"/>
        <end position="262"/>
    </location>
</feature>
<feature type="compositionally biased region" description="Polar residues" evidence="2">
    <location>
        <begin position="764"/>
        <end position="781"/>
    </location>
</feature>
<dbReference type="SUPFAM" id="SSF46934">
    <property type="entry name" value="UBA-like"/>
    <property type="match status" value="1"/>
</dbReference>
<feature type="compositionally biased region" description="Polar residues" evidence="2">
    <location>
        <begin position="831"/>
        <end position="844"/>
    </location>
</feature>
<dbReference type="InterPro" id="IPR009060">
    <property type="entry name" value="UBA-like_sf"/>
</dbReference>
<feature type="compositionally biased region" description="Pro residues" evidence="2">
    <location>
        <begin position="1200"/>
        <end position="1209"/>
    </location>
</feature>
<feature type="compositionally biased region" description="Basic residues" evidence="2">
    <location>
        <begin position="1226"/>
        <end position="1243"/>
    </location>
</feature>
<feature type="region of interest" description="Disordered" evidence="2">
    <location>
        <begin position="1033"/>
        <end position="1274"/>
    </location>
</feature>
<feature type="compositionally biased region" description="Polar residues" evidence="2">
    <location>
        <begin position="1090"/>
        <end position="1106"/>
    </location>
</feature>
<keyword evidence="1" id="KW-0175">Coiled coil</keyword>
<dbReference type="PANTHER" id="PTHR11216:SF170">
    <property type="entry name" value="DYNAMIN ASSOCIATED PROTEIN 160, ISOFORM D"/>
    <property type="match status" value="1"/>
</dbReference>
<dbReference type="PANTHER" id="PTHR11216">
    <property type="entry name" value="EH DOMAIN"/>
    <property type="match status" value="1"/>
</dbReference>
<feature type="compositionally biased region" description="Polar residues" evidence="2">
    <location>
        <begin position="866"/>
        <end position="878"/>
    </location>
</feature>
<evidence type="ECO:0000259" key="4">
    <source>
        <dbReference type="PROSITE" id="PS50031"/>
    </source>
</evidence>
<dbReference type="OMA" id="MSKFTPT"/>
<protein>
    <submittedName>
        <fullName evidence="6">Uncharacterized protein</fullName>
    </submittedName>
</protein>
<feature type="domain" description="UBA" evidence="3">
    <location>
        <begin position="1268"/>
        <end position="1310"/>
    </location>
</feature>
<sequence length="1310" mass="137979">MTANFQATAGELSLVTRIFAQVDPKKTGFLSGEVAVRVFGGAKLPPTVLGEIWNIADDENRGSLNSKGVAVAIRLIGWAQKGEKVTPALVNQAGPLPIIEGVSGISTHNTGMSIPRSPPPMSGLPSFTAQDKAKFQNMFLKSGPTNGLLSGDKARDILIKSKLPNDKLGQIWNLADTHNRGSLDATDFAIAMYLVQGAMSGQIIAMPSVLPPALYQQASGSPAAQSAIRAQTTGTSGSFSPINSNFSQRAVQSQYTGQNQLPLQPDVTGGFPARRGPPVPPHLPARPSPSQVGSGAFGRTSANTHWDITPAEKTDSDKFFDNLDSQRRGYIEGDVAVPFMLESQLGEEDLARVWDLADINNDGRLTRDGFAVALYLIKKKLAGIDVPVTLPPTLVPPFMRKPNGSAFSPAPSPPPPAPEPAIDLLWDDTPAQPVPAAAPSRAFSIPLQPTGTQVSASGSSFNSPPQAQPAAQDPFRSSPFGPGSAIAKDLLSDDDDVQAAPSRLHDQSAEIGNTQNQLNSTNRSLETAKTERASVEQTLANQAAQLSALQTQLSSAKAAYESETKQLSTLRDRLNTQTAEIQKTRETLISAESDLSAVRVEKAEIEGAFMRDKEEARELHRKMLEFSQQADALKAETEKSKKEAKQQKGLLAIAKKQLSTKEADRAKAEKELQEANAELVAVNKEKAETEMQIAELDATPIVAPAPERALSSDSLAFAASHALPVTPDPTSPAVSTKSNNPFDRLALSSGHSTPRSESPFMPFATTSLPSPPTGVTGSNVAESGDPFGFSQAFESLDASPEPAVLEAPKAPIEELEVSTPKVPAAELGVSTALSTSEAPTSPGSASEPEVFTTPPTTSAGLPESANGKQSTLEVTSSKFPLIEEPVTVSPAPESDTPPEPLRKSEDQTDLGTPLKEIDVEESDSDSEEDEVPLALLAKRMSESPTTIAVPPPPERNGPAPPPASSFDDIFGVASSPSPAAPTISTAEADAFGVPIKHSPSPFDTSDVFTSSSAEKPQNGRIVSGVNAFDEAMGKLPSTGPSPTQFSFDSAFDDNFDFGASSEPAFPPAPKAVNGGTTSPLPVPKDDGFNSLFTTPTIVTTNGNHTSAPAPDRVPTPTPTATSAATSPESTTEPSGPSFDDVFSGFNPSPSLNLDTTLTAIPAKAPESPKILPTTTSPPRSLSSPQGNRPISPPLRERSPPPRVNSPKPRPSTSSSSKEGHELKPPAPRHSKLSIRLPFGKKKKQEAMAPPPSQFLTPPAEEPRSTTPASDDDVEPVKQLTAMGFSRTQAVAALEKYAYDVPRALNSLLGQ</sequence>
<feature type="region of interest" description="Disordered" evidence="2">
    <location>
        <begin position="501"/>
        <end position="525"/>
    </location>
</feature>
<feature type="region of interest" description="Disordered" evidence="2">
    <location>
        <begin position="405"/>
        <end position="488"/>
    </location>
</feature>
<gene>
    <name evidence="6" type="ORF">ARMOST_07803</name>
</gene>
<dbReference type="GO" id="GO:0005509">
    <property type="term" value="F:calcium ion binding"/>
    <property type="evidence" value="ECO:0007669"/>
    <property type="project" value="InterPro"/>
</dbReference>
<dbReference type="GO" id="GO:0016197">
    <property type="term" value="P:endosomal transport"/>
    <property type="evidence" value="ECO:0007669"/>
    <property type="project" value="TreeGrafter"/>
</dbReference>
<feature type="compositionally biased region" description="Low complexity" evidence="2">
    <location>
        <begin position="1171"/>
        <end position="1184"/>
    </location>
</feature>
<keyword evidence="7" id="KW-1185">Reference proteome</keyword>
<feature type="compositionally biased region" description="Pro residues" evidence="2">
    <location>
        <begin position="410"/>
        <end position="419"/>
    </location>
</feature>
<evidence type="ECO:0000256" key="1">
    <source>
        <dbReference type="SAM" id="Coils"/>
    </source>
</evidence>
<dbReference type="Gene3D" id="1.10.8.10">
    <property type="entry name" value="DNA helicase RuvA subunit, C-terminal domain"/>
    <property type="match status" value="1"/>
</dbReference>
<dbReference type="Proteomes" id="UP000219338">
    <property type="component" value="Unassembled WGS sequence"/>
</dbReference>
<feature type="compositionally biased region" description="Polar residues" evidence="2">
    <location>
        <begin position="732"/>
        <end position="741"/>
    </location>
</feature>
<dbReference type="InterPro" id="IPR002048">
    <property type="entry name" value="EF_hand_dom"/>
</dbReference>
<dbReference type="PROSITE" id="PS50030">
    <property type="entry name" value="UBA"/>
    <property type="match status" value="1"/>
</dbReference>
<feature type="compositionally biased region" description="Polar residues" evidence="2">
    <location>
        <begin position="510"/>
        <end position="525"/>
    </location>
</feature>
<reference evidence="7" key="1">
    <citation type="journal article" date="2017" name="Nat. Ecol. Evol.">
        <title>Genome expansion and lineage-specific genetic innovations in the forest pathogenic fungi Armillaria.</title>
        <authorList>
            <person name="Sipos G."/>
            <person name="Prasanna A.N."/>
            <person name="Walter M.C."/>
            <person name="O'Connor E."/>
            <person name="Balint B."/>
            <person name="Krizsan K."/>
            <person name="Kiss B."/>
            <person name="Hess J."/>
            <person name="Varga T."/>
            <person name="Slot J."/>
            <person name="Riley R."/>
            <person name="Boka B."/>
            <person name="Rigling D."/>
            <person name="Barry K."/>
            <person name="Lee J."/>
            <person name="Mihaltcheva S."/>
            <person name="LaButti K."/>
            <person name="Lipzen A."/>
            <person name="Waldron R."/>
            <person name="Moloney N.M."/>
            <person name="Sperisen C."/>
            <person name="Kredics L."/>
            <person name="Vagvoelgyi C."/>
            <person name="Patrignani A."/>
            <person name="Fitzpatrick D."/>
            <person name="Nagy I."/>
            <person name="Doyle S."/>
            <person name="Anderson J.B."/>
            <person name="Grigoriev I.V."/>
            <person name="Gueldener U."/>
            <person name="Muensterkoetter M."/>
            <person name="Nagy L.G."/>
        </authorList>
    </citation>
    <scope>NUCLEOTIDE SEQUENCE [LARGE SCALE GENOMIC DNA]</scope>
    <source>
        <strain evidence="7">C18/9</strain>
    </source>
</reference>
<feature type="domain" description="EH" evidence="4">
    <location>
        <begin position="312"/>
        <end position="401"/>
    </location>
</feature>
<dbReference type="EMBL" id="FUEG01000005">
    <property type="protein sequence ID" value="SJL04437.1"/>
    <property type="molecule type" value="Genomic_DNA"/>
</dbReference>
<evidence type="ECO:0000259" key="3">
    <source>
        <dbReference type="PROSITE" id="PS50030"/>
    </source>
</evidence>
<organism evidence="6 7">
    <name type="scientific">Armillaria ostoyae</name>
    <name type="common">Armillaria root rot fungus</name>
    <dbReference type="NCBI Taxonomy" id="47428"/>
    <lineage>
        <taxon>Eukaryota</taxon>
        <taxon>Fungi</taxon>
        <taxon>Dikarya</taxon>
        <taxon>Basidiomycota</taxon>
        <taxon>Agaricomycotina</taxon>
        <taxon>Agaricomycetes</taxon>
        <taxon>Agaricomycetidae</taxon>
        <taxon>Agaricales</taxon>
        <taxon>Marasmiineae</taxon>
        <taxon>Physalacriaceae</taxon>
        <taxon>Armillaria</taxon>
    </lineage>
</organism>
<feature type="compositionally biased region" description="Low complexity" evidence="2">
    <location>
        <begin position="1118"/>
        <end position="1137"/>
    </location>
</feature>
<dbReference type="GO" id="GO:0006897">
    <property type="term" value="P:endocytosis"/>
    <property type="evidence" value="ECO:0007669"/>
    <property type="project" value="TreeGrafter"/>
</dbReference>
<feature type="compositionally biased region" description="Pro residues" evidence="2">
    <location>
        <begin position="949"/>
        <end position="963"/>
    </location>
</feature>
<dbReference type="CDD" id="cd00052">
    <property type="entry name" value="EH"/>
    <property type="match status" value="3"/>
</dbReference>
<dbReference type="Pfam" id="PF12763">
    <property type="entry name" value="EH"/>
    <property type="match status" value="3"/>
</dbReference>
<evidence type="ECO:0000313" key="6">
    <source>
        <dbReference type="EMBL" id="SJL04437.1"/>
    </source>
</evidence>
<feature type="compositionally biased region" description="Pro residues" evidence="2">
    <location>
        <begin position="275"/>
        <end position="287"/>
    </location>
</feature>
<dbReference type="InterPro" id="IPR015940">
    <property type="entry name" value="UBA"/>
</dbReference>
<dbReference type="InterPro" id="IPR011992">
    <property type="entry name" value="EF-hand-dom_pair"/>
</dbReference>
<dbReference type="PROSITE" id="PS50222">
    <property type="entry name" value="EF_HAND_2"/>
    <property type="match status" value="1"/>
</dbReference>
<feature type="compositionally biased region" description="Polar residues" evidence="2">
    <location>
        <begin position="447"/>
        <end position="463"/>
    </location>
</feature>
<dbReference type="OrthoDB" id="524326at2759"/>
<feature type="compositionally biased region" description="Polar residues" evidence="2">
    <location>
        <begin position="1145"/>
        <end position="1158"/>
    </location>
</feature>
<dbReference type="GO" id="GO:0005737">
    <property type="term" value="C:cytoplasm"/>
    <property type="evidence" value="ECO:0007669"/>
    <property type="project" value="TreeGrafter"/>
</dbReference>
<dbReference type="SMART" id="SM00027">
    <property type="entry name" value="EH"/>
    <property type="match status" value="3"/>
</dbReference>
<feature type="domain" description="EH" evidence="4">
    <location>
        <begin position="131"/>
        <end position="221"/>
    </location>
</feature>
<feature type="region of interest" description="Disordered" evidence="2">
    <location>
        <begin position="815"/>
        <end position="981"/>
    </location>
</feature>
<feature type="domain" description="EH" evidence="4">
    <location>
        <begin position="11"/>
        <end position="87"/>
    </location>
</feature>
<dbReference type="InterPro" id="IPR000261">
    <property type="entry name" value="EH_dom"/>
</dbReference>
<dbReference type="Gene3D" id="1.10.238.10">
    <property type="entry name" value="EF-hand"/>
    <property type="match status" value="3"/>
</dbReference>
<feature type="region of interest" description="Disordered" evidence="2">
    <location>
        <begin position="723"/>
        <end position="792"/>
    </location>
</feature>
<dbReference type="GO" id="GO:0005886">
    <property type="term" value="C:plasma membrane"/>
    <property type="evidence" value="ECO:0007669"/>
    <property type="project" value="TreeGrafter"/>
</dbReference>
<evidence type="ECO:0000313" key="7">
    <source>
        <dbReference type="Proteomes" id="UP000219338"/>
    </source>
</evidence>
<dbReference type="PROSITE" id="PS50031">
    <property type="entry name" value="EH"/>
    <property type="match status" value="3"/>
</dbReference>